<accession>A0A3M7PWS9</accession>
<dbReference type="EMBL" id="REGN01008613">
    <property type="protein sequence ID" value="RNA03138.1"/>
    <property type="molecule type" value="Genomic_DNA"/>
</dbReference>
<reference evidence="2 3" key="1">
    <citation type="journal article" date="2018" name="Sci. Rep.">
        <title>Genomic signatures of local adaptation to the degree of environmental predictability in rotifers.</title>
        <authorList>
            <person name="Franch-Gras L."/>
            <person name="Hahn C."/>
            <person name="Garcia-Roger E.M."/>
            <person name="Carmona M.J."/>
            <person name="Serra M."/>
            <person name="Gomez A."/>
        </authorList>
    </citation>
    <scope>NUCLEOTIDE SEQUENCE [LARGE SCALE GENOMIC DNA]</scope>
    <source>
        <strain evidence="2">HYR1</strain>
    </source>
</reference>
<evidence type="ECO:0000313" key="3">
    <source>
        <dbReference type="Proteomes" id="UP000276133"/>
    </source>
</evidence>
<dbReference type="AlphaFoldDB" id="A0A3M7PWS9"/>
<sequence>MESKSFLIKNAAITGREQLNKNRVDAVGHDLNLNEATCGFVTQVNTNDIYTEKKNYLMEPSDVSDQNKNKSENDLKNLKSLNKEYDFVIPALNSQTNSFISAHKQLNNLKDESKKSFDYFPDIQIEKAKYTTKNMFDQNIYVKYLTKKVQSETRAKKQVDNSKVQARDPDKLLKAERLTKLKNNSFNYELSSNENLVDQGEKNSESVQEEKYPSIIMPIRPSFKIKISNKSKQKDQEPTICAGQRKTQANQMRSMSLKDGKVKPTRSESRHTELRNSEKKSARKIIDLNLLSNESIVSSHYMNQPARKFADLKLNENWPRSNMYKFTIQTNPWVRSFKEKSIANEINTNFRHISMDGLKKADFAYLPSRSDTKTSSSFFPNIKQISL</sequence>
<keyword evidence="3" id="KW-1185">Reference proteome</keyword>
<dbReference type="Proteomes" id="UP000276133">
    <property type="component" value="Unassembled WGS sequence"/>
</dbReference>
<proteinExistence type="predicted"/>
<evidence type="ECO:0000256" key="1">
    <source>
        <dbReference type="SAM" id="MobiDB-lite"/>
    </source>
</evidence>
<feature type="region of interest" description="Disordered" evidence="1">
    <location>
        <begin position="229"/>
        <end position="279"/>
    </location>
</feature>
<feature type="compositionally biased region" description="Polar residues" evidence="1">
    <location>
        <begin position="245"/>
        <end position="254"/>
    </location>
</feature>
<gene>
    <name evidence="2" type="ORF">BpHYR1_053206</name>
</gene>
<dbReference type="OrthoDB" id="10509770at2759"/>
<organism evidence="2 3">
    <name type="scientific">Brachionus plicatilis</name>
    <name type="common">Marine rotifer</name>
    <name type="synonym">Brachionus muelleri</name>
    <dbReference type="NCBI Taxonomy" id="10195"/>
    <lineage>
        <taxon>Eukaryota</taxon>
        <taxon>Metazoa</taxon>
        <taxon>Spiralia</taxon>
        <taxon>Gnathifera</taxon>
        <taxon>Rotifera</taxon>
        <taxon>Eurotatoria</taxon>
        <taxon>Monogononta</taxon>
        <taxon>Pseudotrocha</taxon>
        <taxon>Ploima</taxon>
        <taxon>Brachionidae</taxon>
        <taxon>Brachionus</taxon>
    </lineage>
</organism>
<feature type="compositionally biased region" description="Basic and acidic residues" evidence="1">
    <location>
        <begin position="256"/>
        <end position="279"/>
    </location>
</feature>
<comment type="caution">
    <text evidence="2">The sequence shown here is derived from an EMBL/GenBank/DDBJ whole genome shotgun (WGS) entry which is preliminary data.</text>
</comment>
<evidence type="ECO:0000313" key="2">
    <source>
        <dbReference type="EMBL" id="RNA03138.1"/>
    </source>
</evidence>
<name>A0A3M7PWS9_BRAPC</name>
<protein>
    <submittedName>
        <fullName evidence="2">Uncharacterized protein</fullName>
    </submittedName>
</protein>